<dbReference type="AlphaFoldDB" id="A0A2P9HMN0"/>
<organism evidence="1 2">
    <name type="scientific">Ochrobactrum soli</name>
    <dbReference type="NCBI Taxonomy" id="2448455"/>
    <lineage>
        <taxon>Bacteria</taxon>
        <taxon>Pseudomonadati</taxon>
        <taxon>Pseudomonadota</taxon>
        <taxon>Alphaproteobacteria</taxon>
        <taxon>Hyphomicrobiales</taxon>
        <taxon>Brucellaceae</taxon>
        <taxon>Brucella/Ochrobactrum group</taxon>
        <taxon>Ochrobactrum</taxon>
    </lineage>
</organism>
<dbReference type="Proteomes" id="UP000246073">
    <property type="component" value="Unassembled WGS sequence"/>
</dbReference>
<evidence type="ECO:0000313" key="2">
    <source>
        <dbReference type="Proteomes" id="UP000246073"/>
    </source>
</evidence>
<protein>
    <submittedName>
        <fullName evidence="1">Uncharacterized protein</fullName>
    </submittedName>
</protein>
<proteinExistence type="predicted"/>
<dbReference type="EMBL" id="OOFM01000005">
    <property type="protein sequence ID" value="SPL65375.1"/>
    <property type="molecule type" value="Genomic_DNA"/>
</dbReference>
<reference evidence="2" key="1">
    <citation type="submission" date="2017-12" db="EMBL/GenBank/DDBJ databases">
        <authorList>
            <person name="Diaz M."/>
        </authorList>
    </citation>
    <scope>NUCLEOTIDE SEQUENCE [LARGE SCALE GENOMIC DNA]</scope>
    <source>
        <strain evidence="2">FI11154</strain>
    </source>
</reference>
<evidence type="ECO:0000313" key="1">
    <source>
        <dbReference type="EMBL" id="SPL65375.1"/>
    </source>
</evidence>
<name>A0A2P9HMN0_9HYPH</name>
<accession>A0A2P9HMN0</accession>
<sequence>MAKAATKVETGITLPKLNIQLMEVVVIGDSPLIVHAWSEKAKKEMLDKQLKVAKGAREAKDPVADFQNTMYRFEDGGHGFPSIAFKAAAVTAGTSVAGLTKIAARQAFHMLGENADIAGAFDGAQSRTNLVRILGSEPQMREDMVRVGMGTADIRYRAEYPDWHAKLLVRYNANVLSEAQILNLINVAGFAVGVGEWRPEKDGNYGMYHVATEKELKALGVQSPG</sequence>
<dbReference type="RefSeq" id="WP_109369025.1">
    <property type="nucleotide sequence ID" value="NZ_OOFM01000005.1"/>
</dbReference>
<gene>
    <name evidence="1" type="ORF">OHAE_1242</name>
</gene>